<sequence precursor="true">MGLFGKGVTWSALRSMGESQGESRPLLFSLQKRPLVQRGIQYLNPIVIMTIVTRIKRWRKEETQETEEK</sequence>
<accession>A0A6C0WWI9</accession>
<dbReference type="Pfam" id="PF06502">
    <property type="entry name" value="Equine_IAV_S2"/>
    <property type="match status" value="1"/>
</dbReference>
<proteinExistence type="predicted"/>
<reference evidence="1" key="1">
    <citation type="journal article" date="2020" name="Viruses">
        <title>High Genomic Variability in Equine Infectious Anemia Virus Obtained from Naturally Infected Horses in Pantanal, Brazil: An Endemic Region Case.</title>
        <authorList>
            <person name="Malossi C.D."/>
            <person name="Fioratti E.G."/>
            <person name="Cardoso J.F."/>
            <person name="Magro A.J."/>
            <person name="Kroon E.G."/>
            <person name="Aguiar D.M."/>
            <person name="Borges A.M.C.M."/>
            <person name="Nogueira M.F."/>
            <person name="Ullmann L.S."/>
            <person name="Araujo J.P.Jr."/>
        </authorList>
    </citation>
    <scope>NUCLEOTIDE SEQUENCE</scope>
    <source>
        <strain evidence="1">POCONE-BRA2</strain>
    </source>
</reference>
<evidence type="ECO:0000313" key="1">
    <source>
        <dbReference type="EMBL" id="QIC50020.1"/>
    </source>
</evidence>
<dbReference type="EMBL" id="MN560971">
    <property type="protein sequence ID" value="QIC50020.1"/>
    <property type="molecule type" value="Genomic_RNA"/>
</dbReference>
<name>A0A6C0WWI9_9RETR</name>
<gene>
    <name evidence="1" type="primary">S2</name>
</gene>
<organism evidence="1">
    <name type="scientific">Equine infectious anemia virus</name>
    <dbReference type="NCBI Taxonomy" id="11665"/>
    <lineage>
        <taxon>Viruses</taxon>
        <taxon>Riboviria</taxon>
        <taxon>Pararnavirae</taxon>
        <taxon>Artverviricota</taxon>
        <taxon>Revtraviricetes</taxon>
        <taxon>Ortervirales</taxon>
        <taxon>Retroviridae</taxon>
        <taxon>Orthoretrovirinae</taxon>
        <taxon>Lentivirus</taxon>
        <taxon>Lentivirus equinfane</taxon>
    </lineage>
</organism>
<protein>
    <submittedName>
        <fullName evidence="1">S2 protein</fullName>
    </submittedName>
</protein>
<dbReference type="InterPro" id="IPR009480">
    <property type="entry name" value="Equine_IAV_S2"/>
</dbReference>